<evidence type="ECO:0000259" key="6">
    <source>
        <dbReference type="Pfam" id="PF02826"/>
    </source>
</evidence>
<keyword evidence="8" id="KW-1185">Reference proteome</keyword>
<dbReference type="Ensembl" id="ENSTNIT00000012199.1">
    <property type="protein sequence ID" value="ENSTNIP00000012009.1"/>
    <property type="gene ID" value="ENSTNIG00000009149.1"/>
</dbReference>
<evidence type="ECO:0000313" key="7">
    <source>
        <dbReference type="Ensembl" id="ENSTNIP00000012009.1"/>
    </source>
</evidence>
<dbReference type="Pfam" id="PF00389">
    <property type="entry name" value="2-Hacid_dh"/>
    <property type="match status" value="1"/>
</dbReference>
<evidence type="ECO:0000259" key="5">
    <source>
        <dbReference type="Pfam" id="PF00389"/>
    </source>
</evidence>
<protein>
    <recommendedName>
        <fullName evidence="3">Glyoxylate reductase/hydroxypyruvate reductase</fullName>
    </recommendedName>
</protein>
<dbReference type="SUPFAM" id="SSF51735">
    <property type="entry name" value="NAD(P)-binding Rossmann-fold domains"/>
    <property type="match status" value="1"/>
</dbReference>
<dbReference type="HOGENOM" id="CLU_019796_1_2_1"/>
<dbReference type="GO" id="GO:0051287">
    <property type="term" value="F:NAD binding"/>
    <property type="evidence" value="ECO:0007669"/>
    <property type="project" value="InterPro"/>
</dbReference>
<sequence>SFNETLSQQAMEDKPWALISEVSAAGYPEEVVNIMTKRFQLVCYRDFLQNLPLYSPRIQVMFSWNTMPAAEPSLLRSLPALKVVASGGAGIDHLDVAYINSLGVKVTHTPGVVSSATADIALGLLLASARDIVTYHRIAADPKTADLPTMMGVDVTGSTMGIVGMGDIGYKIAQRGRGFEMKILYHNRRRRSVKEEQAVGATYCQSLDELLKESDFVVLAVNLTPESTGLIGHRELSLMKPTATLVNISRGLVVDQDALVEALRSGTIRGAALDVTHPEPLPRDHPLLGLPNVVITPHIGTSTIKTCQMMVESMVNNSLAVLTGQPIPNEVRA</sequence>
<dbReference type="FunFam" id="3.40.50.720:FF:000026">
    <property type="entry name" value="Glyoxylate/hydroxypyruvate reductase B"/>
    <property type="match status" value="1"/>
</dbReference>
<evidence type="ECO:0000256" key="4">
    <source>
        <dbReference type="RuleBase" id="RU003719"/>
    </source>
</evidence>
<feature type="domain" description="D-isomer specific 2-hydroxyacid dehydrogenase catalytic" evidence="5">
    <location>
        <begin position="60"/>
        <end position="331"/>
    </location>
</feature>
<feature type="domain" description="D-isomer specific 2-hydroxyacid dehydrogenase NAD-binding" evidence="6">
    <location>
        <begin position="122"/>
        <end position="300"/>
    </location>
</feature>
<dbReference type="CDD" id="cd05301">
    <property type="entry name" value="GDH"/>
    <property type="match status" value="1"/>
</dbReference>
<evidence type="ECO:0000313" key="8">
    <source>
        <dbReference type="Proteomes" id="UP000007303"/>
    </source>
</evidence>
<dbReference type="SUPFAM" id="SSF52283">
    <property type="entry name" value="Formate/glycerate dehydrogenase catalytic domain-like"/>
    <property type="match status" value="1"/>
</dbReference>
<dbReference type="FunCoup" id="H3CUS5">
    <property type="interactions" value="56"/>
</dbReference>
<accession>H3CUS5</accession>
<dbReference type="PANTHER" id="PTHR10996">
    <property type="entry name" value="2-HYDROXYACID DEHYDROGENASE-RELATED"/>
    <property type="match status" value="1"/>
</dbReference>
<reference evidence="7" key="2">
    <citation type="submission" date="2025-08" db="UniProtKB">
        <authorList>
            <consortium name="Ensembl"/>
        </authorList>
    </citation>
    <scope>IDENTIFICATION</scope>
</reference>
<dbReference type="GeneTree" id="ENSGT00940000162740"/>
<dbReference type="GO" id="GO:0005829">
    <property type="term" value="C:cytosol"/>
    <property type="evidence" value="ECO:0007669"/>
    <property type="project" value="TreeGrafter"/>
</dbReference>
<evidence type="ECO:0000256" key="3">
    <source>
        <dbReference type="ARBA" id="ARBA00073306"/>
    </source>
</evidence>
<evidence type="ECO:0000256" key="1">
    <source>
        <dbReference type="ARBA" id="ARBA00005854"/>
    </source>
</evidence>
<dbReference type="OMA" id="MNVLYYN"/>
<dbReference type="Pfam" id="PF02826">
    <property type="entry name" value="2-Hacid_dh_C"/>
    <property type="match status" value="1"/>
</dbReference>
<proteinExistence type="inferred from homology"/>
<dbReference type="GO" id="GO:0016618">
    <property type="term" value="F:hydroxypyruvate reductase [NAD(P)H] activity"/>
    <property type="evidence" value="ECO:0007669"/>
    <property type="project" value="TreeGrafter"/>
</dbReference>
<keyword evidence="2 4" id="KW-0560">Oxidoreductase</keyword>
<reference evidence="8" key="1">
    <citation type="journal article" date="2004" name="Nature">
        <title>Genome duplication in the teleost fish Tetraodon nigroviridis reveals the early vertebrate proto-karyotype.</title>
        <authorList>
            <person name="Jaillon O."/>
            <person name="Aury J.-M."/>
            <person name="Brunet F."/>
            <person name="Petit J.-L."/>
            <person name="Stange-Thomann N."/>
            <person name="Mauceli E."/>
            <person name="Bouneau L."/>
            <person name="Fischer C."/>
            <person name="Ozouf-Costaz C."/>
            <person name="Bernot A."/>
            <person name="Nicaud S."/>
            <person name="Jaffe D."/>
            <person name="Fisher S."/>
            <person name="Lutfalla G."/>
            <person name="Dossat C."/>
            <person name="Segurens B."/>
            <person name="Dasilva C."/>
            <person name="Salanoubat M."/>
            <person name="Levy M."/>
            <person name="Boudet N."/>
            <person name="Castellano S."/>
            <person name="Anthouard V."/>
            <person name="Jubin C."/>
            <person name="Castelli V."/>
            <person name="Katinka M."/>
            <person name="Vacherie B."/>
            <person name="Biemont C."/>
            <person name="Skalli Z."/>
            <person name="Cattolico L."/>
            <person name="Poulain J."/>
            <person name="De Berardinis V."/>
            <person name="Cruaud C."/>
            <person name="Duprat S."/>
            <person name="Brottier P."/>
            <person name="Coutanceau J.-P."/>
            <person name="Gouzy J."/>
            <person name="Parra G."/>
            <person name="Lardier G."/>
            <person name="Chapple C."/>
            <person name="McKernan K.J."/>
            <person name="McEwan P."/>
            <person name="Bosak S."/>
            <person name="Kellis M."/>
            <person name="Volff J.-N."/>
            <person name="Guigo R."/>
            <person name="Zody M.C."/>
            <person name="Mesirov J."/>
            <person name="Lindblad-Toh K."/>
            <person name="Birren B."/>
            <person name="Nusbaum C."/>
            <person name="Kahn D."/>
            <person name="Robinson-Rechavi M."/>
            <person name="Laudet V."/>
            <person name="Schachter V."/>
            <person name="Quetier F."/>
            <person name="Saurin W."/>
            <person name="Scarpelli C."/>
            <person name="Wincker P."/>
            <person name="Lander E.S."/>
            <person name="Weissenbach J."/>
            <person name="Roest Crollius H."/>
        </authorList>
    </citation>
    <scope>NUCLEOTIDE SEQUENCE [LARGE SCALE GENOMIC DNA]</scope>
</reference>
<dbReference type="STRING" id="99883.ENSTNIP00000012009"/>
<dbReference type="InterPro" id="IPR036291">
    <property type="entry name" value="NAD(P)-bd_dom_sf"/>
</dbReference>
<reference evidence="7" key="3">
    <citation type="submission" date="2025-09" db="UniProtKB">
        <authorList>
            <consortium name="Ensembl"/>
        </authorList>
    </citation>
    <scope>IDENTIFICATION</scope>
</reference>
<dbReference type="InterPro" id="IPR006139">
    <property type="entry name" value="D-isomer_2_OHA_DH_cat_dom"/>
</dbReference>
<evidence type="ECO:0000256" key="2">
    <source>
        <dbReference type="ARBA" id="ARBA00023002"/>
    </source>
</evidence>
<organism evidence="7 8">
    <name type="scientific">Tetraodon nigroviridis</name>
    <name type="common">Spotted green pufferfish</name>
    <name type="synonym">Chelonodon nigroviridis</name>
    <dbReference type="NCBI Taxonomy" id="99883"/>
    <lineage>
        <taxon>Eukaryota</taxon>
        <taxon>Metazoa</taxon>
        <taxon>Chordata</taxon>
        <taxon>Craniata</taxon>
        <taxon>Vertebrata</taxon>
        <taxon>Euteleostomi</taxon>
        <taxon>Actinopterygii</taxon>
        <taxon>Neopterygii</taxon>
        <taxon>Teleostei</taxon>
        <taxon>Neoteleostei</taxon>
        <taxon>Acanthomorphata</taxon>
        <taxon>Eupercaria</taxon>
        <taxon>Tetraodontiformes</taxon>
        <taxon>Tetradontoidea</taxon>
        <taxon>Tetraodontidae</taxon>
        <taxon>Tetraodon</taxon>
    </lineage>
</organism>
<dbReference type="Gene3D" id="3.40.50.720">
    <property type="entry name" value="NAD(P)-binding Rossmann-like Domain"/>
    <property type="match status" value="2"/>
</dbReference>
<dbReference type="InterPro" id="IPR006140">
    <property type="entry name" value="D-isomer_DH_NAD-bd"/>
</dbReference>
<name>H3CUS5_TETNG</name>
<dbReference type="PANTHER" id="PTHR10996:SF257">
    <property type="entry name" value="GLYOXYLATE REDUCTASE 1"/>
    <property type="match status" value="1"/>
</dbReference>
<dbReference type="InParanoid" id="H3CUS5"/>
<comment type="similarity">
    <text evidence="1 4">Belongs to the D-isomer specific 2-hydroxyacid dehydrogenase family.</text>
</comment>
<dbReference type="Proteomes" id="UP000007303">
    <property type="component" value="Unassembled WGS sequence"/>
</dbReference>
<dbReference type="GO" id="GO:0030267">
    <property type="term" value="F:glyoxylate reductase (NADPH) activity"/>
    <property type="evidence" value="ECO:0007669"/>
    <property type="project" value="TreeGrafter"/>
</dbReference>
<dbReference type="InterPro" id="IPR050223">
    <property type="entry name" value="D-isomer_2-hydroxyacid_DH"/>
</dbReference>
<dbReference type="AlphaFoldDB" id="H3CUS5"/>